<dbReference type="EMBL" id="REGN01006044">
    <property type="protein sequence ID" value="RNA11107.1"/>
    <property type="molecule type" value="Genomic_DNA"/>
</dbReference>
<evidence type="ECO:0000313" key="2">
    <source>
        <dbReference type="Proteomes" id="UP000276133"/>
    </source>
</evidence>
<evidence type="ECO:0000313" key="1">
    <source>
        <dbReference type="EMBL" id="RNA11107.1"/>
    </source>
</evidence>
<keyword evidence="2" id="KW-1185">Reference proteome</keyword>
<sequence>MNRVCFTYSESLQNACKLIKKLIRIISEMLVESEGMLKKLSLKLNVINVTNICYKISETYFGFE</sequence>
<accession>A0A3M7QI25</accession>
<dbReference type="AlphaFoldDB" id="A0A3M7QI25"/>
<protein>
    <submittedName>
        <fullName evidence="1">Uncharacterized protein</fullName>
    </submittedName>
</protein>
<organism evidence="1 2">
    <name type="scientific">Brachionus plicatilis</name>
    <name type="common">Marine rotifer</name>
    <name type="synonym">Brachionus muelleri</name>
    <dbReference type="NCBI Taxonomy" id="10195"/>
    <lineage>
        <taxon>Eukaryota</taxon>
        <taxon>Metazoa</taxon>
        <taxon>Spiralia</taxon>
        <taxon>Gnathifera</taxon>
        <taxon>Rotifera</taxon>
        <taxon>Eurotatoria</taxon>
        <taxon>Monogononta</taxon>
        <taxon>Pseudotrocha</taxon>
        <taxon>Ploima</taxon>
        <taxon>Brachionidae</taxon>
        <taxon>Brachionus</taxon>
    </lineage>
</organism>
<proteinExistence type="predicted"/>
<comment type="caution">
    <text evidence="1">The sequence shown here is derived from an EMBL/GenBank/DDBJ whole genome shotgun (WGS) entry which is preliminary data.</text>
</comment>
<reference evidence="1 2" key="1">
    <citation type="journal article" date="2018" name="Sci. Rep.">
        <title>Genomic signatures of local adaptation to the degree of environmental predictability in rotifers.</title>
        <authorList>
            <person name="Franch-Gras L."/>
            <person name="Hahn C."/>
            <person name="Garcia-Roger E.M."/>
            <person name="Carmona M.J."/>
            <person name="Serra M."/>
            <person name="Gomez A."/>
        </authorList>
    </citation>
    <scope>NUCLEOTIDE SEQUENCE [LARGE SCALE GENOMIC DNA]</scope>
    <source>
        <strain evidence="1">HYR1</strain>
    </source>
</reference>
<name>A0A3M7QI25_BRAPC</name>
<gene>
    <name evidence="1" type="ORF">BpHYR1_054395</name>
</gene>
<dbReference type="Proteomes" id="UP000276133">
    <property type="component" value="Unassembled WGS sequence"/>
</dbReference>